<accession>A0ABT5S534</accession>
<sequence>MKKITVLLCLFITLSVSAQNWYVKPVATGFGNGSSWANAIDLQTALANASNNDVLWLATGTYTPHASSRSTYFTISARDLEIYGGFAGTETAISQRVLGVNETILSGDLGNNDVNVTDFISNYSNTTRNADNSYHIIEIAYNGSGVLLDGLTISGAHNNLSATEQGGAILKEISVKELSLKNCIIKDNVSRNGNAGLHAGFQLNNLGGTRAELNIENCQFINNMSRWGSCIYSEIQSNANIDVTITNTLFDNNVTGNLNASTAQGLSGSVGWFRMSGNTCDVNLKFINNTIVNNLDDGTDQSLDATSHAVLGISKANSGLNGAINAEIANNIFWNNKTTGNAVTKSITDLYLEPVASVNVYNSIDENNFTDSSITSTTSISNANPLFTSASDYTLQSGSPALNTGDNSKILAGITKDLAGNQRIINTTVDMGVYENTTLLTTWVGSPSNSWNLASNWTNGVPTATVNAVIPNVGSNYPIIRSVSMVVRDLEIQAGGTLLIDGGKTLTIEGNLTQNGTFNITSDSSLLNHGSLILKGTATGNVTYNREVTSNWHLLTSPVEGQSIAAFKNDVSDNGTKYAIAPYVNTLATNRYNYYTTAAGTNDVNTSGNFVKGKGYSIQRSTSGIFSFEGALNTIDVPMAITDGSATGNKWNLVGNPFTSSIYGNTNAHAANNFLTVNANELDPLRVAMYVWNASNNSYDIVNNTTASKHIAPTQAFFVESKNGGGSLQFTEAMQNHQGNAGSASKTSNTVPSIKLLVSNGSLQKSTDVKYYNTATIGLDPGYDAGVFSGEAQAFNVYTKLLSNDTTVGFGIQSLPIDNYEAMVIPLGVNAVENTTLSFTAAIENLPSAIKVYIEDKVENTFTLLETVQATYTTTVSNDVNGFGRFYLHTTSRILSVGTSIAALNSIYVYKSNTRTLTITGLANQEQNSVKVYTILGKEVFNTSIKVQQKTTVQLPISLSTGVYLIKIQTANGSVNKKVILN</sequence>
<dbReference type="Proteomes" id="UP001151478">
    <property type="component" value="Unassembled WGS sequence"/>
</dbReference>
<proteinExistence type="predicted"/>
<keyword evidence="5" id="KW-1185">Reference proteome</keyword>
<protein>
    <submittedName>
        <fullName evidence="4">T9SS type A sorting domain-containing protein</fullName>
    </submittedName>
</protein>
<feature type="chain" id="PRO_5047177006" evidence="2">
    <location>
        <begin position="19"/>
        <end position="982"/>
    </location>
</feature>
<comment type="caution">
    <text evidence="4">The sequence shown here is derived from an EMBL/GenBank/DDBJ whole genome shotgun (WGS) entry which is preliminary data.</text>
</comment>
<gene>
    <name evidence="4" type="ORF">N5A56_001635</name>
</gene>
<organism evidence="4 5">
    <name type="scientific">Polaribacter ponticola</name>
    <dbReference type="NCBI Taxonomy" id="2978475"/>
    <lineage>
        <taxon>Bacteria</taxon>
        <taxon>Pseudomonadati</taxon>
        <taxon>Bacteroidota</taxon>
        <taxon>Flavobacteriia</taxon>
        <taxon>Flavobacteriales</taxon>
        <taxon>Flavobacteriaceae</taxon>
    </lineage>
</organism>
<dbReference type="InterPro" id="IPR026444">
    <property type="entry name" value="Secre_tail"/>
</dbReference>
<evidence type="ECO:0000313" key="5">
    <source>
        <dbReference type="Proteomes" id="UP001151478"/>
    </source>
</evidence>
<dbReference type="NCBIfam" id="TIGR04183">
    <property type="entry name" value="Por_Secre_tail"/>
    <property type="match status" value="1"/>
</dbReference>
<dbReference type="NCBIfam" id="NF041518">
    <property type="entry name" value="choice_anch_Q"/>
    <property type="match status" value="1"/>
</dbReference>
<dbReference type="InterPro" id="IPR059226">
    <property type="entry name" value="Choice_anch_Q_dom"/>
</dbReference>
<dbReference type="Gene3D" id="2.160.20.10">
    <property type="entry name" value="Single-stranded right-handed beta-helix, Pectin lyase-like"/>
    <property type="match status" value="1"/>
</dbReference>
<feature type="signal peptide" evidence="2">
    <location>
        <begin position="1"/>
        <end position="18"/>
    </location>
</feature>
<name>A0ABT5S534_9FLAO</name>
<keyword evidence="1 2" id="KW-0732">Signal</keyword>
<evidence type="ECO:0000256" key="2">
    <source>
        <dbReference type="SAM" id="SignalP"/>
    </source>
</evidence>
<dbReference type="RefSeq" id="WP_265724070.1">
    <property type="nucleotide sequence ID" value="NZ_JAOSLC020000002.1"/>
</dbReference>
<dbReference type="InterPro" id="IPR011050">
    <property type="entry name" value="Pectin_lyase_fold/virulence"/>
</dbReference>
<dbReference type="InterPro" id="IPR012334">
    <property type="entry name" value="Pectin_lyas_fold"/>
</dbReference>
<evidence type="ECO:0000259" key="3">
    <source>
        <dbReference type="Pfam" id="PF18962"/>
    </source>
</evidence>
<reference evidence="4" key="1">
    <citation type="submission" date="2023-02" db="EMBL/GenBank/DDBJ databases">
        <title>Polaribacter ponticola sp. nov., isolated from seawater.</title>
        <authorList>
            <person name="Baek J.H."/>
            <person name="Kim J.M."/>
            <person name="Choi D.G."/>
            <person name="Jeon C.O."/>
        </authorList>
    </citation>
    <scope>NUCLEOTIDE SEQUENCE</scope>
    <source>
        <strain evidence="4">MSW5</strain>
    </source>
</reference>
<dbReference type="SUPFAM" id="SSF51126">
    <property type="entry name" value="Pectin lyase-like"/>
    <property type="match status" value="1"/>
</dbReference>
<feature type="domain" description="Secretion system C-terminal sorting" evidence="3">
    <location>
        <begin position="916"/>
        <end position="980"/>
    </location>
</feature>
<evidence type="ECO:0000256" key="1">
    <source>
        <dbReference type="ARBA" id="ARBA00022729"/>
    </source>
</evidence>
<dbReference type="EMBL" id="JAOSLC020000002">
    <property type="protein sequence ID" value="MDD7913214.1"/>
    <property type="molecule type" value="Genomic_DNA"/>
</dbReference>
<evidence type="ECO:0000313" key="4">
    <source>
        <dbReference type="EMBL" id="MDD7913214.1"/>
    </source>
</evidence>
<dbReference type="Pfam" id="PF18962">
    <property type="entry name" value="Por_Secre_tail"/>
    <property type="match status" value="1"/>
</dbReference>